<comment type="similarity">
    <text evidence="2">Belongs to the glycosyl hydrolase 18 family. Chitinase class V subfamily.</text>
</comment>
<dbReference type="SMART" id="SM00270">
    <property type="entry name" value="ChtBD1"/>
    <property type="match status" value="2"/>
</dbReference>
<evidence type="ECO:0000259" key="17">
    <source>
        <dbReference type="PROSITE" id="PS51910"/>
    </source>
</evidence>
<keyword evidence="13" id="KW-1015">Disulfide bond</keyword>
<dbReference type="FunFam" id="3.10.50.10:FF:000003">
    <property type="entry name" value="Class V chitinase CHIT5b"/>
    <property type="match status" value="1"/>
</dbReference>
<evidence type="ECO:0000256" key="6">
    <source>
        <dbReference type="ARBA" id="ARBA00022801"/>
    </source>
</evidence>
<dbReference type="PANTHER" id="PTHR11177:SF397">
    <property type="entry name" value="CHITINASE"/>
    <property type="match status" value="1"/>
</dbReference>
<dbReference type="GO" id="GO:0000272">
    <property type="term" value="P:polysaccharide catabolic process"/>
    <property type="evidence" value="ECO:0007669"/>
    <property type="project" value="UniProtKB-KW"/>
</dbReference>
<dbReference type="Pfam" id="PF00187">
    <property type="entry name" value="Chitin_bind_1"/>
    <property type="match status" value="1"/>
</dbReference>
<evidence type="ECO:0000259" key="16">
    <source>
        <dbReference type="PROSITE" id="PS50941"/>
    </source>
</evidence>
<keyword evidence="8" id="KW-0843">Virulence</keyword>
<evidence type="ECO:0000256" key="4">
    <source>
        <dbReference type="ARBA" id="ARBA00022669"/>
    </source>
</evidence>
<keyword evidence="19" id="KW-1185">Reference proteome</keyword>
<dbReference type="Gene3D" id="3.10.50.10">
    <property type="match status" value="1"/>
</dbReference>
<dbReference type="InterPro" id="IPR036861">
    <property type="entry name" value="Endochitinase-like_sf"/>
</dbReference>
<dbReference type="InterPro" id="IPR018371">
    <property type="entry name" value="Chitin-binding_1_CS"/>
</dbReference>
<dbReference type="SUPFAM" id="SSF57016">
    <property type="entry name" value="Plant lectins/antimicrobial peptides"/>
    <property type="match status" value="1"/>
</dbReference>
<dbReference type="InterPro" id="IPR001579">
    <property type="entry name" value="Glyco_hydro_18_chit_AS"/>
</dbReference>
<dbReference type="PANTHER" id="PTHR11177">
    <property type="entry name" value="CHITINASE"/>
    <property type="match status" value="1"/>
</dbReference>
<keyword evidence="4 13" id="KW-0147">Chitin-binding</keyword>
<evidence type="ECO:0000256" key="9">
    <source>
        <dbReference type="ARBA" id="ARBA00023180"/>
    </source>
</evidence>
<dbReference type="Proteomes" id="UP000641853">
    <property type="component" value="Unassembled WGS sequence"/>
</dbReference>
<dbReference type="InterPro" id="IPR001223">
    <property type="entry name" value="Glyco_hydro18_cat"/>
</dbReference>
<keyword evidence="9" id="KW-0325">Glycoprotein</keyword>
<dbReference type="InterPro" id="IPR001002">
    <property type="entry name" value="Chitin-bd_1"/>
</dbReference>
<dbReference type="SMART" id="SM00636">
    <property type="entry name" value="Glyco_18"/>
    <property type="match status" value="1"/>
</dbReference>
<feature type="region of interest" description="Disordered" evidence="15">
    <location>
        <begin position="1339"/>
        <end position="1362"/>
    </location>
</feature>
<keyword evidence="7" id="KW-0146">Chitin degradation</keyword>
<evidence type="ECO:0000256" key="13">
    <source>
        <dbReference type="PROSITE-ProRule" id="PRU00261"/>
    </source>
</evidence>
<evidence type="ECO:0000256" key="1">
    <source>
        <dbReference type="ARBA" id="ARBA00000822"/>
    </source>
</evidence>
<dbReference type="SUPFAM" id="SSF54556">
    <property type="entry name" value="Chitinase insertion domain"/>
    <property type="match status" value="1"/>
</dbReference>
<dbReference type="InterPro" id="IPR017853">
    <property type="entry name" value="GH"/>
</dbReference>
<evidence type="ECO:0000256" key="14">
    <source>
        <dbReference type="RuleBase" id="RU000489"/>
    </source>
</evidence>
<name>A0A8H6VB12_9EURO</name>
<dbReference type="GO" id="GO:0008843">
    <property type="term" value="F:endochitinase activity"/>
    <property type="evidence" value="ECO:0007669"/>
    <property type="project" value="UniProtKB-EC"/>
</dbReference>
<comment type="catalytic activity">
    <reaction evidence="1">
        <text>Random endo-hydrolysis of N-acetyl-beta-D-glucosaminide (1-&gt;4)-beta-linkages in chitin and chitodextrins.</text>
        <dbReference type="EC" id="3.2.1.14"/>
    </reaction>
</comment>
<dbReference type="InterPro" id="IPR050314">
    <property type="entry name" value="Glycosyl_Hydrlase_18"/>
</dbReference>
<evidence type="ECO:0000256" key="12">
    <source>
        <dbReference type="ARBA" id="ARBA00023326"/>
    </source>
</evidence>
<evidence type="ECO:0000256" key="11">
    <source>
        <dbReference type="ARBA" id="ARBA00023295"/>
    </source>
</evidence>
<feature type="disulfide bond" evidence="13">
    <location>
        <begin position="155"/>
        <end position="159"/>
    </location>
</feature>
<keyword evidence="11 14" id="KW-0326">Glycosidase</keyword>
<accession>A0A8H6VB12</accession>
<dbReference type="PROSITE" id="PS51910">
    <property type="entry name" value="GH18_2"/>
    <property type="match status" value="1"/>
</dbReference>
<dbReference type="PROSITE" id="PS00026">
    <property type="entry name" value="CHIT_BIND_I_1"/>
    <property type="match status" value="1"/>
</dbReference>
<evidence type="ECO:0000256" key="8">
    <source>
        <dbReference type="ARBA" id="ARBA00023026"/>
    </source>
</evidence>
<comment type="caution">
    <text evidence="13">Lacks conserved residue(s) required for the propagation of feature annotation.</text>
</comment>
<keyword evidence="10" id="KW-0119">Carbohydrate metabolism</keyword>
<evidence type="ECO:0000313" key="19">
    <source>
        <dbReference type="Proteomes" id="UP000641853"/>
    </source>
</evidence>
<keyword evidence="5" id="KW-0732">Signal</keyword>
<feature type="disulfide bond" evidence="13">
    <location>
        <begin position="130"/>
        <end position="142"/>
    </location>
</feature>
<comment type="caution">
    <text evidence="18">The sequence shown here is derived from an EMBL/GenBank/DDBJ whole genome shotgun (WGS) entry which is preliminary data.</text>
</comment>
<feature type="domain" description="GH18" evidence="17">
    <location>
        <begin position="175"/>
        <end position="536"/>
    </location>
</feature>
<evidence type="ECO:0000256" key="3">
    <source>
        <dbReference type="ARBA" id="ARBA00012729"/>
    </source>
</evidence>
<dbReference type="Gene3D" id="3.30.60.10">
    <property type="entry name" value="Endochitinase-like"/>
    <property type="match status" value="1"/>
</dbReference>
<dbReference type="PROSITE" id="PS50941">
    <property type="entry name" value="CHIT_BIND_I_2"/>
    <property type="match status" value="1"/>
</dbReference>
<feature type="compositionally biased region" description="Acidic residues" evidence="15">
    <location>
        <begin position="1353"/>
        <end position="1362"/>
    </location>
</feature>
<dbReference type="Pfam" id="PF00704">
    <property type="entry name" value="Glyco_hydro_18"/>
    <property type="match status" value="1"/>
</dbReference>
<keyword evidence="6 14" id="KW-0378">Hydrolase</keyword>
<organism evidence="18 19">
    <name type="scientific">Aspergillus felis</name>
    <dbReference type="NCBI Taxonomy" id="1287682"/>
    <lineage>
        <taxon>Eukaryota</taxon>
        <taxon>Fungi</taxon>
        <taxon>Dikarya</taxon>
        <taxon>Ascomycota</taxon>
        <taxon>Pezizomycotina</taxon>
        <taxon>Eurotiomycetes</taxon>
        <taxon>Eurotiomycetidae</taxon>
        <taxon>Eurotiales</taxon>
        <taxon>Aspergillaceae</taxon>
        <taxon>Aspergillus</taxon>
        <taxon>Aspergillus subgen. Fumigati</taxon>
    </lineage>
</organism>
<feature type="domain" description="Chitin-binding type-1" evidence="16">
    <location>
        <begin position="116"/>
        <end position="161"/>
    </location>
</feature>
<evidence type="ECO:0000256" key="5">
    <source>
        <dbReference type="ARBA" id="ARBA00022729"/>
    </source>
</evidence>
<gene>
    <name evidence="18" type="ORF">CNMCM7691_005769</name>
</gene>
<dbReference type="EC" id="3.2.1.14" evidence="3"/>
<dbReference type="InterPro" id="IPR011583">
    <property type="entry name" value="Chitinase_II/V-like_cat"/>
</dbReference>
<dbReference type="GO" id="GO:0008061">
    <property type="term" value="F:chitin binding"/>
    <property type="evidence" value="ECO:0007669"/>
    <property type="project" value="UniProtKB-UniRule"/>
</dbReference>
<dbReference type="GO" id="GO:0006032">
    <property type="term" value="P:chitin catabolic process"/>
    <property type="evidence" value="ECO:0007669"/>
    <property type="project" value="UniProtKB-KW"/>
</dbReference>
<proteinExistence type="inferred from homology"/>
<dbReference type="Gene3D" id="3.20.20.80">
    <property type="entry name" value="Glycosidases"/>
    <property type="match status" value="1"/>
</dbReference>
<evidence type="ECO:0000256" key="10">
    <source>
        <dbReference type="ARBA" id="ARBA00023277"/>
    </source>
</evidence>
<keyword evidence="12" id="KW-0624">Polysaccharide degradation</keyword>
<reference evidence="18" key="1">
    <citation type="submission" date="2020-06" db="EMBL/GenBank/DDBJ databases">
        <title>Draft genome sequences of strains closely related to Aspergillus parafelis and Aspergillus hiratsukae.</title>
        <authorList>
            <person name="Dos Santos R.A.C."/>
            <person name="Rivero-Menendez O."/>
            <person name="Steenwyk J.L."/>
            <person name="Mead M.E."/>
            <person name="Goldman G.H."/>
            <person name="Alastruey-Izquierdo A."/>
            <person name="Rokas A."/>
        </authorList>
    </citation>
    <scope>NUCLEOTIDE SEQUENCE</scope>
    <source>
        <strain evidence="18">CNM-CM7691</strain>
    </source>
</reference>
<sequence length="1698" mass="185816">MPAESDRRASRPSMRLPVALSSLSIIAVVLLSRLYRDSVSPRLHSVDHKVTAVVQSEDPEPLNHTILRRLDPYSCTKEIPCRTVACCGSFYGGEVGTCGFGDTFCGSDCVSQCNAKPECGQYADPPGKTCPLNVCCSKFGFCGTTTEFCDASEGCQSNCGSPAIPPGKSSSPVTDRVIGYYEAWSARRECYPFPPAAIPIEGLTHLNFAFGYIDPSTFQIVPMDALTPAALFTQTADVRTFKSGLSGLQVFVSLGGWTFSDNGTDTQPTFGKIASTESNRQKFANNLVDFMKKYGFDGVDIDWEYPGAGDRGGSPEDTANYVLLMKTLRSTFDSSVHGPFGLTFTIPSSYWYLRWFDVPGMLKYADWTNMMTYDLHGVWDKYNPIGDIIQGHTNLTEIKQSMDLLWRNDVAPEKVVIGLGFYGRSFQLQSRSCSSPGCQFAGAANAGSCTNNAGTLAYFEIQDIIADQAPKIVHDKEAAVKYFTFGTDQWVSFDDDETFKQKTDWANDVGLGGLMVWSIDQDDKKFSALTGLLGRSLQDYSTLLKRAETTDAGKWTSINGQKCIMTDCGLPPSCPSGYGLAPNGGGFDDTCGHNQFKIICCPLDAMPSSCVWRGGESSVGRPSCHGQCHTGEVTLFHSRHATKNCLRPGFQAFCCQTETWARQIEACKYTSCGKKCGDGDTAGMVKVAQKRGECWFQEQELCCPSNAAFQNCHWVGKGTCDDNECDDNDVQLDTDTYGDSSGGCVGNSRKKVLCCDSPKNLNPFLPVSLDKVFPTLPPTDYYPQFDLQNLGGDGVLTSDLNANTFGLIIIVGPEDTVQSLRRRDGSDVHVLDCDNIRTDGRSHIRLVCTDGSANSTCDKILLGGAEGTILRMPEGCGPGSYSVLHAVRTAADKSLPYHVARSAPWDPRIIDAEVSYEFGLVKRDSGDIYIRIDYSNSVGYWDSIVQGDPARKEKRAAAPLTERFYSSSASDWKSKFDEIRKVNVSPVFLGQGALTKNSFDVLLSGESPEKCSANGDDGYLKMDISGTLHEQLEFGYTFVGTISPTFSMQEAYGYYDTNLQLTGALNFNGKGYLSVPAGMAGANFFSSPVSAWGFSHPGICDFGPWVNVEVQMIGGGEIDGDFTANFIIGNDGVVSDSLPTSTGGHSGDVSNALLSDTFSGALTLPSSSASNKKRQSSGIDGTVLGLRFLTTSQMKLDLHFYGLKEIAAAVEFNQSLDSYLRINRQSNGSPRITFSNQQATIESFTQGDLPWGDDDVQSVVGRGNALVLHDGGETPANRNAPTINGYALFGGHDLMDCSNSNGGGGLQGCLCMSSLDQFDRSLDLDPETGEPYDFVTRRRRRGSRMSRLRELDPSLDMDPETGEPYEKGLIFNELEARTITYGAPVPYNVHGPSGNTWQIVMNRYPNGQNGASLQQLNPNAGRYGSEDCRDCENVAISSASDDPDLHVVTEHIHERQTEPRAQEYMMTGSARRGDGTLVRSDHNPVPERYLDQNSYLFQDYSVWDPNGPYTANGRPIDEITNAYGSDINPGVLVNADSVMNGYKARAWVGHQLMGNDLWTSNGFDIADSDHAEQAISTIRTAIQILSYLNDDDVNNNWATVINNVVEIYRRYQERVLAVDGVQLHAAEMYQEYVREVVLVNLENNIESWVARRISQLRNVWDPLLNQDPWAEGIIATLDNLEEVMESILLDTTRMDLGE</sequence>
<dbReference type="InterPro" id="IPR029070">
    <property type="entry name" value="Chitinase_insertion_sf"/>
</dbReference>
<dbReference type="EMBL" id="JACBAG010001604">
    <property type="protein sequence ID" value="KAF7184585.1"/>
    <property type="molecule type" value="Genomic_DNA"/>
</dbReference>
<dbReference type="SUPFAM" id="SSF51445">
    <property type="entry name" value="(Trans)glycosidases"/>
    <property type="match status" value="1"/>
</dbReference>
<feature type="disulfide bond" evidence="13">
    <location>
        <begin position="135"/>
        <end position="149"/>
    </location>
</feature>
<evidence type="ECO:0000256" key="2">
    <source>
        <dbReference type="ARBA" id="ARBA00008682"/>
    </source>
</evidence>
<evidence type="ECO:0000256" key="7">
    <source>
        <dbReference type="ARBA" id="ARBA00023024"/>
    </source>
</evidence>
<evidence type="ECO:0000256" key="15">
    <source>
        <dbReference type="SAM" id="MobiDB-lite"/>
    </source>
</evidence>
<dbReference type="CDD" id="cd00035">
    <property type="entry name" value="ChtBD1"/>
    <property type="match status" value="1"/>
</dbReference>
<evidence type="ECO:0000313" key="18">
    <source>
        <dbReference type="EMBL" id="KAF7184585.1"/>
    </source>
</evidence>
<protein>
    <recommendedName>
        <fullName evidence="3">chitinase</fullName>
        <ecNumber evidence="3">3.2.1.14</ecNumber>
    </recommendedName>
</protein>
<dbReference type="PROSITE" id="PS01095">
    <property type="entry name" value="GH18_1"/>
    <property type="match status" value="1"/>
</dbReference>